<dbReference type="GeneID" id="33561053"/>
<keyword evidence="2" id="KW-0472">Membrane</keyword>
<dbReference type="Proteomes" id="UP000193218">
    <property type="component" value="Unassembled WGS sequence"/>
</dbReference>
<sequence>MSYIFLVAQCRSPSTYSSLNPCKTVDVEDRNGGDASTSKMRALDQRAQDENEISNVDWKTLDKRDKNRMRMETKLRNTFLRIMDLTVLSGLPFALLLIYWVDQADADGQRGYTALLAWLIIGVIVWPIARMIFRSTPKRLRDQKRRILRETKAKVTDTTRSAAYKMRDTNRGRTTSRSTPDGRSGHQARGRSATQR</sequence>
<accession>A0A1Y1UR64</accession>
<name>A0A1Y1UR64_9TREE</name>
<proteinExistence type="predicted"/>
<dbReference type="AlphaFoldDB" id="A0A1Y1UR64"/>
<evidence type="ECO:0000313" key="4">
    <source>
        <dbReference type="Proteomes" id="UP000193218"/>
    </source>
</evidence>
<keyword evidence="2" id="KW-0812">Transmembrane</keyword>
<protein>
    <submittedName>
        <fullName evidence="3">Uncharacterized protein</fullName>
    </submittedName>
</protein>
<feature type="region of interest" description="Disordered" evidence="1">
    <location>
        <begin position="152"/>
        <end position="196"/>
    </location>
</feature>
<feature type="compositionally biased region" description="Polar residues" evidence="1">
    <location>
        <begin position="172"/>
        <end position="181"/>
    </location>
</feature>
<dbReference type="RefSeq" id="XP_021874240.1">
    <property type="nucleotide sequence ID" value="XM_022019244.1"/>
</dbReference>
<evidence type="ECO:0000256" key="2">
    <source>
        <dbReference type="SAM" id="Phobius"/>
    </source>
</evidence>
<dbReference type="InParanoid" id="A0A1Y1UR64"/>
<feature type="transmembrane region" description="Helical" evidence="2">
    <location>
        <begin position="78"/>
        <end position="100"/>
    </location>
</feature>
<keyword evidence="2" id="KW-1133">Transmembrane helix</keyword>
<comment type="caution">
    <text evidence="3">The sequence shown here is derived from an EMBL/GenBank/DDBJ whole genome shotgun (WGS) entry which is preliminary data.</text>
</comment>
<organism evidence="3 4">
    <name type="scientific">Kockovaella imperatae</name>
    <dbReference type="NCBI Taxonomy" id="4999"/>
    <lineage>
        <taxon>Eukaryota</taxon>
        <taxon>Fungi</taxon>
        <taxon>Dikarya</taxon>
        <taxon>Basidiomycota</taxon>
        <taxon>Agaricomycotina</taxon>
        <taxon>Tremellomycetes</taxon>
        <taxon>Tremellales</taxon>
        <taxon>Cuniculitremaceae</taxon>
        <taxon>Kockovaella</taxon>
    </lineage>
</organism>
<feature type="transmembrane region" description="Helical" evidence="2">
    <location>
        <begin position="112"/>
        <end position="133"/>
    </location>
</feature>
<evidence type="ECO:0000313" key="3">
    <source>
        <dbReference type="EMBL" id="ORX40561.1"/>
    </source>
</evidence>
<reference evidence="3 4" key="1">
    <citation type="submission" date="2017-03" db="EMBL/GenBank/DDBJ databases">
        <title>Widespread Adenine N6-methylation of Active Genes in Fungi.</title>
        <authorList>
            <consortium name="DOE Joint Genome Institute"/>
            <person name="Mondo S.J."/>
            <person name="Dannebaum R.O."/>
            <person name="Kuo R.C."/>
            <person name="Louie K.B."/>
            <person name="Bewick A.J."/>
            <person name="Labutti K."/>
            <person name="Haridas S."/>
            <person name="Kuo A."/>
            <person name="Salamov A."/>
            <person name="Ahrendt S.R."/>
            <person name="Lau R."/>
            <person name="Bowen B.P."/>
            <person name="Lipzen A."/>
            <person name="Sullivan W."/>
            <person name="Andreopoulos W.B."/>
            <person name="Clum A."/>
            <person name="Lindquist E."/>
            <person name="Daum C."/>
            <person name="Northen T.R."/>
            <person name="Ramamoorthy G."/>
            <person name="Schmitz R.J."/>
            <person name="Gryganskyi A."/>
            <person name="Culley D."/>
            <person name="Magnuson J."/>
            <person name="James T.Y."/>
            <person name="O'Malley M.A."/>
            <person name="Stajich J.E."/>
            <person name="Spatafora J.W."/>
            <person name="Visel A."/>
            <person name="Grigoriev I.V."/>
        </authorList>
    </citation>
    <scope>NUCLEOTIDE SEQUENCE [LARGE SCALE GENOMIC DNA]</scope>
    <source>
        <strain evidence="3 4">NRRL Y-17943</strain>
    </source>
</reference>
<gene>
    <name evidence="3" type="ORF">BD324DRAFT_7657</name>
</gene>
<keyword evidence="4" id="KW-1185">Reference proteome</keyword>
<dbReference type="EMBL" id="NBSH01000001">
    <property type="protein sequence ID" value="ORX40561.1"/>
    <property type="molecule type" value="Genomic_DNA"/>
</dbReference>
<evidence type="ECO:0000256" key="1">
    <source>
        <dbReference type="SAM" id="MobiDB-lite"/>
    </source>
</evidence>